<evidence type="ECO:0000313" key="1">
    <source>
        <dbReference type="EMBL" id="BBO35975.1"/>
    </source>
</evidence>
<dbReference type="KEGG" id="lpav:PLANPX_5587"/>
<protein>
    <submittedName>
        <fullName evidence="1">Uncharacterized protein</fullName>
    </submittedName>
</protein>
<dbReference type="Proteomes" id="UP000326837">
    <property type="component" value="Chromosome"/>
</dbReference>
<sequence length="60" mass="6383">MSGERGDISSSIRSLAQNSLAASRRQRNDFGSNAIAARQDKQIAQAIGVLTKFVALPVLP</sequence>
<gene>
    <name evidence="1" type="ORF">PLANPX_5587</name>
</gene>
<dbReference type="EMBL" id="AP021861">
    <property type="protein sequence ID" value="BBO35975.1"/>
    <property type="molecule type" value="Genomic_DNA"/>
</dbReference>
<organism evidence="1 2">
    <name type="scientific">Lacipirellula parvula</name>
    <dbReference type="NCBI Taxonomy" id="2650471"/>
    <lineage>
        <taxon>Bacteria</taxon>
        <taxon>Pseudomonadati</taxon>
        <taxon>Planctomycetota</taxon>
        <taxon>Planctomycetia</taxon>
        <taxon>Pirellulales</taxon>
        <taxon>Lacipirellulaceae</taxon>
        <taxon>Lacipirellula</taxon>
    </lineage>
</organism>
<name>A0A5K7XHU5_9BACT</name>
<reference evidence="2" key="1">
    <citation type="submission" date="2019-10" db="EMBL/GenBank/DDBJ databases">
        <title>Lacipirellula parvula gen. nov., sp. nov., representing a lineage of planctomycetes widespread in freshwater anoxic habitats, and description of the family Lacipirellulaceae.</title>
        <authorList>
            <person name="Dedysh S.N."/>
            <person name="Kulichevskaya I.S."/>
            <person name="Beletsky A.V."/>
            <person name="Rakitin A.L."/>
            <person name="Mardanov A.V."/>
            <person name="Ivanova A.A."/>
            <person name="Saltykova V.X."/>
            <person name="Rijpstra W.I.C."/>
            <person name="Sinninghe Damste J.S."/>
            <person name="Ravin N.V."/>
        </authorList>
    </citation>
    <scope>NUCLEOTIDE SEQUENCE [LARGE SCALE GENOMIC DNA]</scope>
    <source>
        <strain evidence="2">PX69</strain>
    </source>
</reference>
<dbReference type="AlphaFoldDB" id="A0A5K7XHU5"/>
<keyword evidence="2" id="KW-1185">Reference proteome</keyword>
<accession>A0A5K7XHU5</accession>
<evidence type="ECO:0000313" key="2">
    <source>
        <dbReference type="Proteomes" id="UP000326837"/>
    </source>
</evidence>
<proteinExistence type="predicted"/>